<dbReference type="Proteomes" id="UP000291084">
    <property type="component" value="Chromosome 11"/>
</dbReference>
<accession>A0A0S3TA95</accession>
<feature type="non-terminal residue" evidence="1">
    <location>
        <position position="1"/>
    </location>
</feature>
<protein>
    <submittedName>
        <fullName evidence="1">Uncharacterized protein</fullName>
    </submittedName>
</protein>
<evidence type="ECO:0000313" key="1">
    <source>
        <dbReference type="EMBL" id="BAU01824.1"/>
    </source>
</evidence>
<name>A0A0S3TA95_PHAAN</name>
<sequence>LLKYHGWKMESTRPTSSFCTLKKVEITCYNTHWVRHTFLAWNVISIWFWRKQFILFWGLFGKDTHAHLEKHPAAPRWKAAGRRDGDYGLVKGMVIAYNHVHPERR</sequence>
<keyword evidence="2" id="KW-1185">Reference proteome</keyword>
<dbReference type="EMBL" id="AP015044">
    <property type="protein sequence ID" value="BAU01824.1"/>
    <property type="molecule type" value="Genomic_DNA"/>
</dbReference>
<evidence type="ECO:0000313" key="2">
    <source>
        <dbReference type="Proteomes" id="UP000291084"/>
    </source>
</evidence>
<gene>
    <name evidence="1" type="primary">Vigan.11G114400</name>
    <name evidence="1" type="ORF">VIGAN_11114400</name>
</gene>
<dbReference type="AlphaFoldDB" id="A0A0S3TA95"/>
<organism evidence="1 2">
    <name type="scientific">Vigna angularis var. angularis</name>
    <dbReference type="NCBI Taxonomy" id="157739"/>
    <lineage>
        <taxon>Eukaryota</taxon>
        <taxon>Viridiplantae</taxon>
        <taxon>Streptophyta</taxon>
        <taxon>Embryophyta</taxon>
        <taxon>Tracheophyta</taxon>
        <taxon>Spermatophyta</taxon>
        <taxon>Magnoliopsida</taxon>
        <taxon>eudicotyledons</taxon>
        <taxon>Gunneridae</taxon>
        <taxon>Pentapetalae</taxon>
        <taxon>rosids</taxon>
        <taxon>fabids</taxon>
        <taxon>Fabales</taxon>
        <taxon>Fabaceae</taxon>
        <taxon>Papilionoideae</taxon>
        <taxon>50 kb inversion clade</taxon>
        <taxon>NPAAA clade</taxon>
        <taxon>indigoferoid/millettioid clade</taxon>
        <taxon>Phaseoleae</taxon>
        <taxon>Vigna</taxon>
    </lineage>
</organism>
<reference evidence="1 2" key="1">
    <citation type="journal article" date="2015" name="Sci. Rep.">
        <title>The power of single molecule real-time sequencing technology in the de novo assembly of a eukaryotic genome.</title>
        <authorList>
            <person name="Sakai H."/>
            <person name="Naito K."/>
            <person name="Ogiso-Tanaka E."/>
            <person name="Takahashi Y."/>
            <person name="Iseki K."/>
            <person name="Muto C."/>
            <person name="Satou K."/>
            <person name="Teruya K."/>
            <person name="Shiroma A."/>
            <person name="Shimoji M."/>
            <person name="Hirano T."/>
            <person name="Itoh T."/>
            <person name="Kaga A."/>
            <person name="Tomooka N."/>
        </authorList>
    </citation>
    <scope>NUCLEOTIDE SEQUENCE [LARGE SCALE GENOMIC DNA]</scope>
    <source>
        <strain evidence="2">cv. Shumari</strain>
    </source>
</reference>
<proteinExistence type="predicted"/>